<proteinExistence type="predicted"/>
<keyword evidence="4 5" id="KW-0472">Membrane</keyword>
<dbReference type="InterPro" id="IPR044878">
    <property type="entry name" value="UbiA_sf"/>
</dbReference>
<organism evidence="6 7">
    <name type="scientific">Aspergillus udagawae</name>
    <dbReference type="NCBI Taxonomy" id="91492"/>
    <lineage>
        <taxon>Eukaryota</taxon>
        <taxon>Fungi</taxon>
        <taxon>Dikarya</taxon>
        <taxon>Ascomycota</taxon>
        <taxon>Pezizomycotina</taxon>
        <taxon>Eurotiomycetes</taxon>
        <taxon>Eurotiomycetidae</taxon>
        <taxon>Eurotiales</taxon>
        <taxon>Aspergillaceae</taxon>
        <taxon>Aspergillus</taxon>
        <taxon>Aspergillus subgen. Fumigati</taxon>
    </lineage>
</organism>
<evidence type="ECO:0000256" key="5">
    <source>
        <dbReference type="SAM" id="Phobius"/>
    </source>
</evidence>
<gene>
    <name evidence="6" type="ORF">Aud_008736</name>
</gene>
<dbReference type="CDD" id="cd13965">
    <property type="entry name" value="PT_UbiA_3"/>
    <property type="match status" value="1"/>
</dbReference>
<dbReference type="InterPro" id="IPR050475">
    <property type="entry name" value="Prenyltransferase_related"/>
</dbReference>
<keyword evidence="3 5" id="KW-1133">Transmembrane helix</keyword>
<evidence type="ECO:0008006" key="8">
    <source>
        <dbReference type="Google" id="ProtNLM"/>
    </source>
</evidence>
<dbReference type="GeneID" id="66996213"/>
<name>A0A8E0QXH9_9EURO</name>
<dbReference type="Gene3D" id="1.10.357.140">
    <property type="entry name" value="UbiA prenyltransferase"/>
    <property type="match status" value="1"/>
</dbReference>
<feature type="transmembrane region" description="Helical" evidence="5">
    <location>
        <begin position="29"/>
        <end position="50"/>
    </location>
</feature>
<evidence type="ECO:0000256" key="2">
    <source>
        <dbReference type="ARBA" id="ARBA00022692"/>
    </source>
</evidence>
<evidence type="ECO:0000256" key="4">
    <source>
        <dbReference type="ARBA" id="ARBA00023136"/>
    </source>
</evidence>
<comment type="subcellular location">
    <subcellularLocation>
        <location evidence="1">Membrane</location>
        <topology evidence="1">Multi-pass membrane protein</topology>
    </subcellularLocation>
</comment>
<sequence>MESVLGLGKLPFSFLKTLYLFGKSDIPAAALPSMAVALVLAAPCGFYLIVKGFLWNQLHLLTFQVKNQRRQIDGIEEDSIAKPHRPLPSGRITPRQATLLYRVLFLLMWIAAIYTNTISCTLVYSIAIVVYNEGGLAAIPVIKNFIGAIGLGCYCWGTTIIYDGGKELHGLKAVAVLMIAAIFATTGHAQDFRDRTADTTRGRKTIPLLLSQPVARWSLAVMTVLWTLGLIALWEPPAIVTLAYVTTSMRCLGGFLSSYDEKDDYVSYCWYGFWLLGSNILPIFPRLRGELP</sequence>
<protein>
    <recommendedName>
        <fullName evidence="8">Digeranylgeranylglyceryl phosphate synthase</fullName>
    </recommendedName>
</protein>
<reference evidence="6" key="2">
    <citation type="submission" date="2021-01" db="EMBL/GenBank/DDBJ databases">
        <title>Pan-genome distribution and transcriptional activeness of fungal secondary metabolism genes in Aspergillus section Fumigati.</title>
        <authorList>
            <person name="Takahashi H."/>
            <person name="Umemura M."/>
            <person name="Ninomiya A."/>
            <person name="Kusuya Y."/>
            <person name="Urayama S."/>
            <person name="Shimizu M."/>
            <person name="Watanabe A."/>
            <person name="Kamei K."/>
            <person name="Yaguchi T."/>
            <person name="Hagiwara D."/>
        </authorList>
    </citation>
    <scope>NUCLEOTIDE SEQUENCE</scope>
    <source>
        <strain evidence="6">IFM 46973</strain>
    </source>
</reference>
<feature type="transmembrane region" description="Helical" evidence="5">
    <location>
        <begin position="99"/>
        <end position="131"/>
    </location>
</feature>
<dbReference type="Proteomes" id="UP000036893">
    <property type="component" value="Unassembled WGS sequence"/>
</dbReference>
<dbReference type="GO" id="GO:0016765">
    <property type="term" value="F:transferase activity, transferring alkyl or aryl (other than methyl) groups"/>
    <property type="evidence" value="ECO:0007669"/>
    <property type="project" value="InterPro"/>
</dbReference>
<accession>A0A8E0QXH9</accession>
<comment type="caution">
    <text evidence="6">The sequence shown here is derived from an EMBL/GenBank/DDBJ whole genome shotgun (WGS) entry which is preliminary data.</text>
</comment>
<dbReference type="PANTHER" id="PTHR42723">
    <property type="entry name" value="CHLOROPHYLL SYNTHASE"/>
    <property type="match status" value="1"/>
</dbReference>
<feature type="transmembrane region" description="Helical" evidence="5">
    <location>
        <begin position="214"/>
        <end position="234"/>
    </location>
</feature>
<evidence type="ECO:0000313" key="7">
    <source>
        <dbReference type="Proteomes" id="UP000036893"/>
    </source>
</evidence>
<dbReference type="EMBL" id="BBXM02000007">
    <property type="protein sequence ID" value="GIC92270.1"/>
    <property type="molecule type" value="Genomic_DNA"/>
</dbReference>
<dbReference type="Pfam" id="PF01040">
    <property type="entry name" value="UbiA"/>
    <property type="match status" value="1"/>
</dbReference>
<evidence type="ECO:0000256" key="1">
    <source>
        <dbReference type="ARBA" id="ARBA00004141"/>
    </source>
</evidence>
<dbReference type="AlphaFoldDB" id="A0A8E0QXH9"/>
<feature type="transmembrane region" description="Helical" evidence="5">
    <location>
        <begin position="137"/>
        <end position="157"/>
    </location>
</feature>
<dbReference type="RefSeq" id="XP_043149536.1">
    <property type="nucleotide sequence ID" value="XM_043293601.1"/>
</dbReference>
<evidence type="ECO:0000256" key="3">
    <source>
        <dbReference type="ARBA" id="ARBA00022989"/>
    </source>
</evidence>
<evidence type="ECO:0000313" key="6">
    <source>
        <dbReference type="EMBL" id="GIC92270.1"/>
    </source>
</evidence>
<reference evidence="6" key="1">
    <citation type="journal article" date="2015" name="Genome Announc.">
        <title>Draft Genome Sequence of the Pathogenic Filamentous Fungus Aspergillus udagawae Strain IFM 46973T.</title>
        <authorList>
            <person name="Kusuya Y."/>
            <person name="Takahashi-Nakaguchi A."/>
            <person name="Takahashi H."/>
            <person name="Yaguchi T."/>
        </authorList>
    </citation>
    <scope>NUCLEOTIDE SEQUENCE</scope>
    <source>
        <strain evidence="6">IFM 46973</strain>
    </source>
</reference>
<dbReference type="GO" id="GO:0016020">
    <property type="term" value="C:membrane"/>
    <property type="evidence" value="ECO:0007669"/>
    <property type="project" value="UniProtKB-SubCell"/>
</dbReference>
<dbReference type="PANTHER" id="PTHR42723:SF1">
    <property type="entry name" value="CHLOROPHYLL SYNTHASE, CHLOROPLASTIC"/>
    <property type="match status" value="1"/>
</dbReference>
<feature type="transmembrane region" description="Helical" evidence="5">
    <location>
        <begin position="265"/>
        <end position="284"/>
    </location>
</feature>
<keyword evidence="2 5" id="KW-0812">Transmembrane</keyword>
<feature type="transmembrane region" description="Helical" evidence="5">
    <location>
        <begin position="169"/>
        <end position="189"/>
    </location>
</feature>
<dbReference type="InterPro" id="IPR000537">
    <property type="entry name" value="UbiA_prenyltransferase"/>
</dbReference>